<name>A0A1F7IVA9_9BACT</name>
<evidence type="ECO:0000259" key="1">
    <source>
        <dbReference type="PROSITE" id="PS50879"/>
    </source>
</evidence>
<dbReference type="PANTHER" id="PTHR46387">
    <property type="entry name" value="POLYNUCLEOTIDYL TRANSFERASE, RIBONUCLEASE H-LIKE SUPERFAMILY PROTEIN"/>
    <property type="match status" value="1"/>
</dbReference>
<dbReference type="Pfam" id="PF00075">
    <property type="entry name" value="RNase_H"/>
    <property type="match status" value="1"/>
</dbReference>
<dbReference type="InterPro" id="IPR012337">
    <property type="entry name" value="RNaseH-like_sf"/>
</dbReference>
<feature type="domain" description="RNase H type-1" evidence="1">
    <location>
        <begin position="1"/>
        <end position="138"/>
    </location>
</feature>
<dbReference type="GO" id="GO:0003676">
    <property type="term" value="F:nucleic acid binding"/>
    <property type="evidence" value="ECO:0007669"/>
    <property type="project" value="InterPro"/>
</dbReference>
<dbReference type="GO" id="GO:0004523">
    <property type="term" value="F:RNA-DNA hybrid ribonuclease activity"/>
    <property type="evidence" value="ECO:0007669"/>
    <property type="project" value="InterPro"/>
</dbReference>
<dbReference type="Proteomes" id="UP000177141">
    <property type="component" value="Unassembled WGS sequence"/>
</dbReference>
<reference evidence="2 3" key="1">
    <citation type="journal article" date="2016" name="Nat. Commun.">
        <title>Thousands of microbial genomes shed light on interconnected biogeochemical processes in an aquifer system.</title>
        <authorList>
            <person name="Anantharaman K."/>
            <person name="Brown C.T."/>
            <person name="Hug L.A."/>
            <person name="Sharon I."/>
            <person name="Castelle C.J."/>
            <person name="Probst A.J."/>
            <person name="Thomas B.C."/>
            <person name="Singh A."/>
            <person name="Wilkins M.J."/>
            <person name="Karaoz U."/>
            <person name="Brodie E.L."/>
            <person name="Williams K.H."/>
            <person name="Hubbard S.S."/>
            <person name="Banfield J.F."/>
        </authorList>
    </citation>
    <scope>NUCLEOTIDE SEQUENCE [LARGE SCALE GENOMIC DNA]</scope>
</reference>
<dbReference type="STRING" id="1802061.A3A93_05935"/>
<evidence type="ECO:0000313" key="3">
    <source>
        <dbReference type="Proteomes" id="UP000177141"/>
    </source>
</evidence>
<proteinExistence type="predicted"/>
<gene>
    <name evidence="2" type="ORF">A3A93_05935</name>
</gene>
<dbReference type="SUPFAM" id="SSF53098">
    <property type="entry name" value="Ribonuclease H-like"/>
    <property type="match status" value="1"/>
</dbReference>
<protein>
    <recommendedName>
        <fullName evidence="1">RNase H type-1 domain-containing protein</fullName>
    </recommendedName>
</protein>
<dbReference type="PROSITE" id="PS50879">
    <property type="entry name" value="RNASE_H_1"/>
    <property type="match status" value="1"/>
</dbReference>
<comment type="caution">
    <text evidence="2">The sequence shown here is derived from an EMBL/GenBank/DDBJ whole genome shotgun (WGS) entry which is preliminary data.</text>
</comment>
<sequence length="140" mass="15463">MSSKIVVFTDGGSLNNPGKAASAFLIYKDGKLLHKHKERIGIASNNVAEYTALIQALTYVRDKVTSYELRVTSLDVVSDSLLLVSQVNGVYKVKHANIKPLHSQVKMLEMQIGLPILYTHVLREKNQEADALVKEALTSL</sequence>
<accession>A0A1F7IVA9</accession>
<evidence type="ECO:0000313" key="2">
    <source>
        <dbReference type="EMBL" id="OGK47298.1"/>
    </source>
</evidence>
<organism evidence="2 3">
    <name type="scientific">Candidatus Roizmanbacteria bacterium RIFCSPLOWO2_01_FULL_38_12</name>
    <dbReference type="NCBI Taxonomy" id="1802061"/>
    <lineage>
        <taxon>Bacteria</taxon>
        <taxon>Candidatus Roizmaniibacteriota</taxon>
    </lineage>
</organism>
<dbReference type="CDD" id="cd09279">
    <property type="entry name" value="RNase_HI_like"/>
    <property type="match status" value="1"/>
</dbReference>
<dbReference type="AlphaFoldDB" id="A0A1F7IVA9"/>
<dbReference type="EMBL" id="MGAL01000034">
    <property type="protein sequence ID" value="OGK47298.1"/>
    <property type="molecule type" value="Genomic_DNA"/>
</dbReference>
<dbReference type="InterPro" id="IPR002156">
    <property type="entry name" value="RNaseH_domain"/>
</dbReference>
<dbReference type="InterPro" id="IPR036397">
    <property type="entry name" value="RNaseH_sf"/>
</dbReference>
<dbReference type="PANTHER" id="PTHR46387:SF2">
    <property type="entry name" value="RIBONUCLEASE HI"/>
    <property type="match status" value="1"/>
</dbReference>
<dbReference type="Gene3D" id="3.30.420.10">
    <property type="entry name" value="Ribonuclease H-like superfamily/Ribonuclease H"/>
    <property type="match status" value="1"/>
</dbReference>